<dbReference type="Proteomes" id="UP000293045">
    <property type="component" value="Unassembled WGS sequence"/>
</dbReference>
<dbReference type="SUPFAM" id="SSF52047">
    <property type="entry name" value="RNI-like"/>
    <property type="match status" value="1"/>
</dbReference>
<dbReference type="VEuPathDB" id="MicrosporidiaDB:CWI36_0022p0010"/>
<protein>
    <submittedName>
        <fullName evidence="1">Uncharacterized protein</fullName>
    </submittedName>
</protein>
<comment type="caution">
    <text evidence="1">The sequence shown here is derived from an EMBL/GenBank/DDBJ whole genome shotgun (WGS) entry which is preliminary data.</text>
</comment>
<gene>
    <name evidence="1" type="ORF">CWI39_1667p0010</name>
</gene>
<dbReference type="Gene3D" id="3.80.10.10">
    <property type="entry name" value="Ribonuclease Inhibitor"/>
    <property type="match status" value="1"/>
</dbReference>
<proteinExistence type="predicted"/>
<name>A0A4Q9KZL7_9MICR</name>
<dbReference type="VEuPathDB" id="MicrosporidiaDB:CWI36_1751p0020"/>
<organism evidence="1 2">
    <name type="scientific">Hamiltosporidium magnivora</name>
    <dbReference type="NCBI Taxonomy" id="148818"/>
    <lineage>
        <taxon>Eukaryota</taxon>
        <taxon>Fungi</taxon>
        <taxon>Fungi incertae sedis</taxon>
        <taxon>Microsporidia</taxon>
        <taxon>Dubosqiidae</taxon>
        <taxon>Hamiltosporidium</taxon>
    </lineage>
</organism>
<reference evidence="1 2" key="1">
    <citation type="submission" date="2017-12" db="EMBL/GenBank/DDBJ databases">
        <authorList>
            <person name="Pombert J.-F."/>
            <person name="Haag K.L."/>
            <person name="Ebert D."/>
        </authorList>
    </citation>
    <scope>NUCLEOTIDE SEQUENCE [LARGE SCALE GENOMIC DNA]</scope>
    <source>
        <strain evidence="1">IL-BN-2</strain>
    </source>
</reference>
<accession>A0A4Q9KZL7</accession>
<evidence type="ECO:0000313" key="1">
    <source>
        <dbReference type="EMBL" id="TBU00483.1"/>
    </source>
</evidence>
<evidence type="ECO:0000313" key="2">
    <source>
        <dbReference type="Proteomes" id="UP000293045"/>
    </source>
</evidence>
<sequence length="484" mass="58668">MTIEKFYTILYLLEYFRVEYDNKLRNAVKNIWCSLVESDEMQIFDIENVSFHFSKQDYFSHALYKKISQEYLKLLNNGKERKFLCFIKEKEFYVYDGYKGIFTYDRKHILVINYKFDTFFYKKVSFCFLLDNLKKMVDEIVFFWCYISDEVIRALNANLNLVNLKKIVFIESEFDTVFIFTEHLSNIEEFIFYEKHYYERYTAPEIKEGDLNIAENMIENILNIKGLERLEIKFSDIFMENEIFISESIKNFEFWPNANDFYSIFSKLIGMMIDLQEIYFYKTNFIKLNRFVNQIFYITELILLDINKMIDSLQHLAKNEKFDFEATSKDEENLKLSSSPLNNLFRSYEMWAIKKLIIRDFSIDNLDVKAFSNLLKLKEIKVYRINFQNISFSEFFCAKQEYKIKIMTLDGLNISEKDLIFIANLKKIEDIRLWSCDIQGKTYRLITFLFVNEGYIDLRYDREDDLPEETIKYINEKFKTKYLF</sequence>
<dbReference type="InterPro" id="IPR032675">
    <property type="entry name" value="LRR_dom_sf"/>
</dbReference>
<dbReference type="VEuPathDB" id="MicrosporidiaDB:CWI39_1667p0010"/>
<dbReference type="AlphaFoldDB" id="A0A4Q9KZL7"/>
<dbReference type="EMBL" id="PIXR01001667">
    <property type="protein sequence ID" value="TBU00483.1"/>
    <property type="molecule type" value="Genomic_DNA"/>
</dbReference>